<proteinExistence type="inferred from homology"/>
<dbReference type="NCBIfam" id="NF040999">
    <property type="entry name" value="pilin_ComGC"/>
    <property type="match status" value="1"/>
</dbReference>
<dbReference type="PIRSF" id="PIRSF029928">
    <property type="entry name" value="Late_competence_ComGC"/>
    <property type="match status" value="1"/>
</dbReference>
<dbReference type="AlphaFoldDB" id="A0A7X2TET0"/>
<dbReference type="GO" id="GO:0005886">
    <property type="term" value="C:plasma membrane"/>
    <property type="evidence" value="ECO:0007669"/>
    <property type="project" value="UniProtKB-SubCell"/>
</dbReference>
<reference evidence="9 10" key="1">
    <citation type="submission" date="2019-08" db="EMBL/GenBank/DDBJ databases">
        <title>In-depth cultivation of the pig gut microbiome towards novel bacterial diversity and tailored functional studies.</title>
        <authorList>
            <person name="Wylensek D."/>
            <person name="Hitch T.C.A."/>
            <person name="Clavel T."/>
        </authorList>
    </citation>
    <scope>NUCLEOTIDE SEQUENCE [LARGE SCALE GENOMIC DNA]</scope>
    <source>
        <strain evidence="9 10">Oil+RF-744-GAM-WT-6</strain>
    </source>
</reference>
<comment type="caution">
    <text evidence="9">The sequence shown here is derived from an EMBL/GenBank/DDBJ whole genome shotgun (WGS) entry which is preliminary data.</text>
</comment>
<evidence type="ECO:0000256" key="5">
    <source>
        <dbReference type="ARBA" id="ARBA00022989"/>
    </source>
</evidence>
<comment type="subcellular location">
    <subcellularLocation>
        <location evidence="1">Cell membrane</location>
        <topology evidence="1">Single-pass membrane protein</topology>
    </subcellularLocation>
</comment>
<dbReference type="EMBL" id="VUMN01000001">
    <property type="protein sequence ID" value="MSS57425.1"/>
    <property type="molecule type" value="Genomic_DNA"/>
</dbReference>
<dbReference type="InterPro" id="IPR012902">
    <property type="entry name" value="N_methyl_site"/>
</dbReference>
<sequence length="102" mass="11101">MKKLRNHEGFTLLEMVIVVTIISILFLLTVPNIQKTLTVVDDKGCQALTKTVDSAILQYRLETGENPGSVNDLIAADLLSEDQVTCDGGRTISIQNGRAISN</sequence>
<evidence type="ECO:0000313" key="10">
    <source>
        <dbReference type="Proteomes" id="UP000461880"/>
    </source>
</evidence>
<gene>
    <name evidence="9" type="ORF">FYJ51_00670</name>
</gene>
<organism evidence="9 10">
    <name type="scientific">Stecheria intestinalis</name>
    <dbReference type="NCBI Taxonomy" id="2606630"/>
    <lineage>
        <taxon>Bacteria</taxon>
        <taxon>Bacillati</taxon>
        <taxon>Bacillota</taxon>
        <taxon>Erysipelotrichia</taxon>
        <taxon>Erysipelotrichales</taxon>
        <taxon>Erysipelotrichaceae</taxon>
        <taxon>Stecheria</taxon>
    </lineage>
</organism>
<comment type="similarity">
    <text evidence="7">Belongs to the ComGC family.</text>
</comment>
<dbReference type="GO" id="GO:0030420">
    <property type="term" value="P:establishment of competence for transformation"/>
    <property type="evidence" value="ECO:0007669"/>
    <property type="project" value="InterPro"/>
</dbReference>
<dbReference type="InterPro" id="IPR000983">
    <property type="entry name" value="Bac_GSPG_pilin"/>
</dbReference>
<dbReference type="InterPro" id="IPR016940">
    <property type="entry name" value="ComGC"/>
</dbReference>
<dbReference type="InterPro" id="IPR045584">
    <property type="entry name" value="Pilin-like"/>
</dbReference>
<dbReference type="Pfam" id="PF07963">
    <property type="entry name" value="N_methyl"/>
    <property type="match status" value="1"/>
</dbReference>
<evidence type="ECO:0000256" key="2">
    <source>
        <dbReference type="ARBA" id="ARBA00022475"/>
    </source>
</evidence>
<dbReference type="RefSeq" id="WP_105303690.1">
    <property type="nucleotide sequence ID" value="NZ_JAQXPC010000063.1"/>
</dbReference>
<evidence type="ECO:0000256" key="4">
    <source>
        <dbReference type="ARBA" id="ARBA00022692"/>
    </source>
</evidence>
<protein>
    <submittedName>
        <fullName evidence="9">Prepilin-type N-terminal cleavage/methylation domain-containing protein</fullName>
    </submittedName>
</protein>
<evidence type="ECO:0000256" key="3">
    <source>
        <dbReference type="ARBA" id="ARBA00022481"/>
    </source>
</evidence>
<dbReference type="GO" id="GO:0015627">
    <property type="term" value="C:type II protein secretion system complex"/>
    <property type="evidence" value="ECO:0007669"/>
    <property type="project" value="InterPro"/>
</dbReference>
<accession>A0A7X2TET0</accession>
<evidence type="ECO:0000256" key="7">
    <source>
        <dbReference type="ARBA" id="ARBA00043982"/>
    </source>
</evidence>
<feature type="transmembrane region" description="Helical" evidence="8">
    <location>
        <begin position="12"/>
        <end position="30"/>
    </location>
</feature>
<name>A0A7X2TET0_9FIRM</name>
<dbReference type="Proteomes" id="UP000461880">
    <property type="component" value="Unassembled WGS sequence"/>
</dbReference>
<keyword evidence="6 8" id="KW-0472">Membrane</keyword>
<evidence type="ECO:0000256" key="1">
    <source>
        <dbReference type="ARBA" id="ARBA00004162"/>
    </source>
</evidence>
<evidence type="ECO:0000256" key="8">
    <source>
        <dbReference type="SAM" id="Phobius"/>
    </source>
</evidence>
<dbReference type="PROSITE" id="PS00409">
    <property type="entry name" value="PROKAR_NTER_METHYL"/>
    <property type="match status" value="1"/>
</dbReference>
<keyword evidence="4 8" id="KW-0812">Transmembrane</keyword>
<keyword evidence="3" id="KW-0488">Methylation</keyword>
<keyword evidence="2" id="KW-1003">Cell membrane</keyword>
<evidence type="ECO:0000313" key="9">
    <source>
        <dbReference type="EMBL" id="MSS57425.1"/>
    </source>
</evidence>
<evidence type="ECO:0000256" key="6">
    <source>
        <dbReference type="ARBA" id="ARBA00023136"/>
    </source>
</evidence>
<keyword evidence="10" id="KW-1185">Reference proteome</keyword>
<keyword evidence="5 8" id="KW-1133">Transmembrane helix</keyword>
<dbReference type="PRINTS" id="PR00813">
    <property type="entry name" value="BCTERIALGSPG"/>
</dbReference>
<dbReference type="NCBIfam" id="TIGR02532">
    <property type="entry name" value="IV_pilin_GFxxxE"/>
    <property type="match status" value="1"/>
</dbReference>
<dbReference type="GO" id="GO:0015628">
    <property type="term" value="P:protein secretion by the type II secretion system"/>
    <property type="evidence" value="ECO:0007669"/>
    <property type="project" value="InterPro"/>
</dbReference>
<dbReference type="SUPFAM" id="SSF54523">
    <property type="entry name" value="Pili subunits"/>
    <property type="match status" value="1"/>
</dbReference>
<dbReference type="Gene3D" id="3.30.700.10">
    <property type="entry name" value="Glycoprotein, Type 4 Pilin"/>
    <property type="match status" value="1"/>
</dbReference>